<feature type="repeat" description="TPR" evidence="14">
    <location>
        <begin position="986"/>
        <end position="1019"/>
    </location>
</feature>
<evidence type="ECO:0000256" key="11">
    <source>
        <dbReference type="ARBA" id="ARBA00048552"/>
    </source>
</evidence>
<feature type="repeat" description="TPR" evidence="14">
    <location>
        <begin position="1701"/>
        <end position="1734"/>
    </location>
</feature>
<dbReference type="SUPFAM" id="SSF64484">
    <property type="entry name" value="beta and beta-prime subunits of DNA dependent RNA-polymerase"/>
    <property type="match status" value="1"/>
</dbReference>
<feature type="repeat" description="TPR" evidence="14">
    <location>
        <begin position="1776"/>
        <end position="1809"/>
    </location>
</feature>
<evidence type="ECO:0000256" key="8">
    <source>
        <dbReference type="ARBA" id="ARBA00022842"/>
    </source>
</evidence>
<feature type="repeat" description="TPR" evidence="14">
    <location>
        <begin position="1742"/>
        <end position="1775"/>
    </location>
</feature>
<dbReference type="Pfam" id="PF14559">
    <property type="entry name" value="TPR_19"/>
    <property type="match status" value="1"/>
</dbReference>
<feature type="repeat" description="TPR" evidence="14">
    <location>
        <begin position="1027"/>
        <end position="1060"/>
    </location>
</feature>
<dbReference type="InterPro" id="IPR011990">
    <property type="entry name" value="TPR-like_helical_dom_sf"/>
</dbReference>
<keyword evidence="8" id="KW-0460">Magnesium</keyword>
<dbReference type="InterPro" id="IPR019734">
    <property type="entry name" value="TPR_rpt"/>
</dbReference>
<feature type="repeat" description="TPR" evidence="14">
    <location>
        <begin position="1940"/>
        <end position="1973"/>
    </location>
</feature>
<evidence type="ECO:0000256" key="9">
    <source>
        <dbReference type="ARBA" id="ARBA00023125"/>
    </source>
</evidence>
<feature type="repeat" description="TPR" evidence="14">
    <location>
        <begin position="41"/>
        <end position="74"/>
    </location>
</feature>
<feature type="repeat" description="TPR" evidence="14">
    <location>
        <begin position="754"/>
        <end position="787"/>
    </location>
</feature>
<comment type="catalytic activity">
    <reaction evidence="11 13 15">
        <text>RNA(n) + a ribonucleoside 5'-triphosphate = RNA(n+1) + diphosphate</text>
        <dbReference type="Rhea" id="RHEA:21248"/>
        <dbReference type="Rhea" id="RHEA-COMP:14527"/>
        <dbReference type="Rhea" id="RHEA-COMP:17342"/>
        <dbReference type="ChEBI" id="CHEBI:33019"/>
        <dbReference type="ChEBI" id="CHEBI:61557"/>
        <dbReference type="ChEBI" id="CHEBI:140395"/>
        <dbReference type="EC" id="2.7.7.6"/>
    </reaction>
</comment>
<evidence type="ECO:0000313" key="19">
    <source>
        <dbReference type="EMBL" id="AUB56333.1"/>
    </source>
</evidence>
<dbReference type="GO" id="GO:0003899">
    <property type="term" value="F:DNA-directed RNA polymerase activity"/>
    <property type="evidence" value="ECO:0007669"/>
    <property type="project" value="UniProtKB-UniRule"/>
</dbReference>
<dbReference type="GO" id="GO:0000428">
    <property type="term" value="C:DNA-directed RNA polymerase complex"/>
    <property type="evidence" value="ECO:0007669"/>
    <property type="project" value="UniProtKB-KW"/>
</dbReference>
<feature type="binding site" evidence="13">
    <location>
        <position position="2269"/>
    </location>
    <ligand>
        <name>Zn(2+)</name>
        <dbReference type="ChEBI" id="CHEBI:29105"/>
        <label>1</label>
    </ligand>
</feature>
<accession>A0A2H4VE11</accession>
<dbReference type="GO" id="GO:0006351">
    <property type="term" value="P:DNA-templated transcription"/>
    <property type="evidence" value="ECO:0007669"/>
    <property type="project" value="UniProtKB-UniRule"/>
</dbReference>
<dbReference type="NCBIfam" id="NF006336">
    <property type="entry name" value="PRK08566.1"/>
    <property type="match status" value="1"/>
</dbReference>
<feature type="repeat" description="TPR" evidence="14">
    <location>
        <begin position="945"/>
        <end position="978"/>
    </location>
</feature>
<evidence type="ECO:0000256" key="6">
    <source>
        <dbReference type="ARBA" id="ARBA00022723"/>
    </source>
</evidence>
<feature type="binding site" evidence="13">
    <location>
        <position position="2299"/>
    </location>
    <ligand>
        <name>Zn(2+)</name>
        <dbReference type="ChEBI" id="CHEBI:29105"/>
        <label>2</label>
    </ligand>
</feature>
<dbReference type="InterPro" id="IPR042102">
    <property type="entry name" value="RNA_pol_Rpb1_3_sf"/>
</dbReference>
<dbReference type="CDD" id="cd06223">
    <property type="entry name" value="PRTases_typeI"/>
    <property type="match status" value="1"/>
</dbReference>
<dbReference type="InterPro" id="IPR029057">
    <property type="entry name" value="PRTase-like"/>
</dbReference>
<dbReference type="SMART" id="SM00028">
    <property type="entry name" value="TPR"/>
    <property type="match status" value="49"/>
</dbReference>
<dbReference type="Gene3D" id="4.10.860.120">
    <property type="entry name" value="RNA polymerase II, clamp domain"/>
    <property type="match status" value="2"/>
</dbReference>
<feature type="repeat" description="TPR" evidence="14">
    <location>
        <begin position="1150"/>
        <end position="1183"/>
    </location>
</feature>
<evidence type="ECO:0000256" key="10">
    <source>
        <dbReference type="ARBA" id="ARBA00023163"/>
    </source>
</evidence>
<dbReference type="Gene3D" id="3.30.1490.180">
    <property type="entry name" value="RNA polymerase ii"/>
    <property type="match status" value="1"/>
</dbReference>
<dbReference type="Gene3D" id="2.40.40.20">
    <property type="match status" value="1"/>
</dbReference>
<keyword evidence="10 13" id="KW-0804">Transcription</keyword>
<evidence type="ECO:0000256" key="5">
    <source>
        <dbReference type="ARBA" id="ARBA00022695"/>
    </source>
</evidence>
<dbReference type="SUPFAM" id="SSF81901">
    <property type="entry name" value="HCP-like"/>
    <property type="match status" value="1"/>
</dbReference>
<feature type="repeat" description="TPR" evidence="14">
    <location>
        <begin position="1817"/>
        <end position="1850"/>
    </location>
</feature>
<keyword evidence="6 13" id="KW-0479">Metal-binding</keyword>
<dbReference type="SUPFAM" id="SSF48452">
    <property type="entry name" value="TPR-like"/>
    <property type="match status" value="8"/>
</dbReference>
<dbReference type="Gene3D" id="3.40.50.2020">
    <property type="match status" value="1"/>
</dbReference>
<keyword evidence="14" id="KW-0802">TPR repeat</keyword>
<dbReference type="InterPro" id="IPR000836">
    <property type="entry name" value="PRTase_dom"/>
</dbReference>
<feature type="repeat" description="TPR" evidence="14">
    <location>
        <begin position="360"/>
        <end position="393"/>
    </location>
</feature>
<dbReference type="Pfam" id="PF05000">
    <property type="entry name" value="RNA_pol_Rpb1_4"/>
    <property type="match status" value="1"/>
</dbReference>
<evidence type="ECO:0000256" key="1">
    <source>
        <dbReference type="ARBA" id="ARBA00006460"/>
    </source>
</evidence>
<dbReference type="Gene3D" id="1.25.40.10">
    <property type="entry name" value="Tetratricopeptide repeat domain"/>
    <property type="match status" value="17"/>
</dbReference>
<dbReference type="Proteomes" id="UP000232806">
    <property type="component" value="Chromosome"/>
</dbReference>
<feature type="repeat" description="TPR" evidence="14">
    <location>
        <begin position="1068"/>
        <end position="1101"/>
    </location>
</feature>
<dbReference type="PROSITE" id="PS50293">
    <property type="entry name" value="TPR_REGION"/>
    <property type="match status" value="3"/>
</dbReference>
<dbReference type="PROSITE" id="PS50005">
    <property type="entry name" value="TPR"/>
    <property type="match status" value="30"/>
</dbReference>
<dbReference type="GO" id="GO:0005737">
    <property type="term" value="C:cytoplasm"/>
    <property type="evidence" value="ECO:0007669"/>
    <property type="project" value="UniProtKB-SubCell"/>
</dbReference>
<name>A0A2H4VE11_9EURY</name>
<keyword evidence="16" id="KW-0175">Coiled coil</keyword>
<dbReference type="NCBIfam" id="TIGR02390">
    <property type="entry name" value="RNA_pol_rpoA1"/>
    <property type="match status" value="1"/>
</dbReference>
<evidence type="ECO:0000256" key="14">
    <source>
        <dbReference type="PROSITE-ProRule" id="PRU00339"/>
    </source>
</evidence>
<comment type="similarity">
    <text evidence="1 13 15">Belongs to the RNA polymerase beta' chain family.</text>
</comment>
<feature type="repeat" description="TPR" evidence="14">
    <location>
        <begin position="673"/>
        <end position="706"/>
    </location>
</feature>
<feature type="binding site" evidence="13">
    <location>
        <position position="2259"/>
    </location>
    <ligand>
        <name>Zn(2+)</name>
        <dbReference type="ChEBI" id="CHEBI:29105"/>
        <label>1</label>
    </ligand>
</feature>
<feature type="repeat" description="TPR" evidence="14">
    <location>
        <begin position="1347"/>
        <end position="1380"/>
    </location>
</feature>
<keyword evidence="2 13" id="KW-0240">DNA-directed RNA polymerase</keyword>
<evidence type="ECO:0000256" key="4">
    <source>
        <dbReference type="ARBA" id="ARBA00022679"/>
    </source>
</evidence>
<keyword evidence="5 13" id="KW-0548">Nucleotidyltransferase</keyword>
<evidence type="ECO:0000256" key="12">
    <source>
        <dbReference type="ARBA" id="ARBA00053389"/>
    </source>
</evidence>
<dbReference type="InterPro" id="IPR012758">
    <property type="entry name" value="RPO1N"/>
</dbReference>
<feature type="domain" description="RNA polymerase N-terminal" evidence="18">
    <location>
        <begin position="2397"/>
        <end position="2702"/>
    </location>
</feature>
<dbReference type="Pfam" id="PF13414">
    <property type="entry name" value="TPR_11"/>
    <property type="match status" value="1"/>
</dbReference>
<dbReference type="EC" id="2.7.7.6" evidence="13"/>
<dbReference type="HAMAP" id="MF_00863">
    <property type="entry name" value="RNApol_arch_Rpo1N"/>
    <property type="match status" value="1"/>
</dbReference>
<dbReference type="Gene3D" id="6.20.50.80">
    <property type="match status" value="1"/>
</dbReference>
<feature type="binding site" evidence="13">
    <location>
        <position position="2296"/>
    </location>
    <ligand>
        <name>Zn(2+)</name>
        <dbReference type="ChEBI" id="CHEBI:29105"/>
        <label>2</label>
    </ligand>
</feature>
<feature type="repeat" description="TPR" evidence="14">
    <location>
        <begin position="1626"/>
        <end position="1659"/>
    </location>
</feature>
<dbReference type="PANTHER" id="PTHR19376">
    <property type="entry name" value="DNA-DIRECTED RNA POLYMERASE"/>
    <property type="match status" value="1"/>
</dbReference>
<feature type="repeat" description="TPR" evidence="14">
    <location>
        <begin position="1858"/>
        <end position="1891"/>
    </location>
</feature>
<dbReference type="InterPro" id="IPR007066">
    <property type="entry name" value="RNA_pol_Rpb1_3"/>
</dbReference>
<feature type="repeat" description="TPR" evidence="14">
    <location>
        <begin position="870"/>
        <end position="903"/>
    </location>
</feature>
<organism evidence="19 20">
    <name type="scientific">Methanobacterium subterraneum</name>
    <dbReference type="NCBI Taxonomy" id="59277"/>
    <lineage>
        <taxon>Archaea</taxon>
        <taxon>Methanobacteriati</taxon>
        <taxon>Methanobacteriota</taxon>
        <taxon>Methanomada group</taxon>
        <taxon>Methanobacteria</taxon>
        <taxon>Methanobacteriales</taxon>
        <taxon>Methanobacteriaceae</taxon>
        <taxon>Methanobacterium</taxon>
    </lineage>
</organism>
<feature type="binding site" evidence="13">
    <location>
        <position position="2345"/>
    </location>
    <ligand>
        <name>Zn(2+)</name>
        <dbReference type="ChEBI" id="CHEBI:29105"/>
        <label>2</label>
    </ligand>
</feature>
<dbReference type="Pfam" id="PF04997">
    <property type="entry name" value="RNA_pol_Rpb1_1"/>
    <property type="match status" value="1"/>
</dbReference>
<dbReference type="Gene3D" id="6.10.250.2940">
    <property type="match status" value="1"/>
</dbReference>
<feature type="repeat" description="TPR" evidence="14">
    <location>
        <begin position="400"/>
        <end position="433"/>
    </location>
</feature>
<dbReference type="Pfam" id="PF00623">
    <property type="entry name" value="RNA_pol_Rpb1_2"/>
    <property type="match status" value="1"/>
</dbReference>
<dbReference type="InterPro" id="IPR007081">
    <property type="entry name" value="RNA_pol_Rpb1_5"/>
</dbReference>
<evidence type="ECO:0000256" key="16">
    <source>
        <dbReference type="SAM" id="Coils"/>
    </source>
</evidence>
<evidence type="ECO:0000256" key="7">
    <source>
        <dbReference type="ARBA" id="ARBA00022833"/>
    </source>
</evidence>
<comment type="function">
    <text evidence="12 13">DNA-dependent RNA polymerase (RNAP) catalyzes the transcription of DNA into RNA using the four ribonucleoside triphosphates as substrates. Forms the clamp head domain.</text>
</comment>
<evidence type="ECO:0000256" key="2">
    <source>
        <dbReference type="ARBA" id="ARBA00022478"/>
    </source>
</evidence>
<feature type="binding site" evidence="13">
    <location>
        <position position="2342"/>
    </location>
    <ligand>
        <name>Zn(2+)</name>
        <dbReference type="ChEBI" id="CHEBI:29105"/>
        <label>2</label>
    </ligand>
</feature>
<dbReference type="GO" id="GO:0003677">
    <property type="term" value="F:DNA binding"/>
    <property type="evidence" value="ECO:0007669"/>
    <property type="project" value="UniProtKB-UniRule"/>
</dbReference>
<feature type="repeat" description="TPR" evidence="14">
    <location>
        <begin position="475"/>
        <end position="508"/>
    </location>
</feature>
<dbReference type="InterPro" id="IPR007083">
    <property type="entry name" value="RNA_pol_Rpb1_4"/>
</dbReference>
<evidence type="ECO:0000256" key="3">
    <source>
        <dbReference type="ARBA" id="ARBA00022490"/>
    </source>
</evidence>
<dbReference type="EMBL" id="CP017766">
    <property type="protein sequence ID" value="AUB56333.1"/>
    <property type="molecule type" value="Genomic_DNA"/>
</dbReference>
<comment type="subunit">
    <text evidence="13">Part of the RNA polymerase complex.</text>
</comment>
<feature type="repeat" description="TPR" evidence="14">
    <location>
        <begin position="1306"/>
        <end position="1339"/>
    </location>
</feature>
<feature type="repeat" description="TPR" evidence="14">
    <location>
        <begin position="1510"/>
        <end position="1543"/>
    </location>
</feature>
<feature type="repeat" description="TPR" evidence="14">
    <location>
        <begin position="82"/>
        <end position="115"/>
    </location>
</feature>
<dbReference type="Gene3D" id="1.10.132.30">
    <property type="match status" value="1"/>
</dbReference>
<feature type="binding site" evidence="13">
    <location>
        <position position="2256"/>
    </location>
    <ligand>
        <name>Zn(2+)</name>
        <dbReference type="ChEBI" id="CHEBI:29105"/>
        <label>1</label>
    </ligand>
</feature>
<dbReference type="Pfam" id="PF13432">
    <property type="entry name" value="TPR_16"/>
    <property type="match status" value="3"/>
</dbReference>
<feature type="repeat" description="TPR" evidence="14">
    <location>
        <begin position="829"/>
        <end position="862"/>
    </location>
</feature>
<sequence length="3255" mass="369009">MGIMSTIIGDRSTGDHNLRKKEYQTAIKYYNQALIKDPKDYKALRGKGRAFNNLKKYEEAYHCFTQALEIYKIDEGSRKGKIDSLLGLGEENLDNGNFSPAFTCFQEVLEINHKDSSNFLKKQGNAEFIKGKASEILAGYLDEFLGIKKGDIKALRGMGWASLGLEEYQNSIDYFDSVLRIRSKDIEALWGKGRAFLELDEQLHASVVFNTILKYDPKNLDVLKVQSNLSFELENYEEALDYYNRILDKEKIDQEAEEGKKKCLILLGDRCLKEREYSQALTYYQDYLLIDSQNHHVLMGKIESLWDIIHELMNFNKFNQAILNVDDALATLEVLLDSDLPQDEKENIQLLIEEFQKLKFKSLLEQGKTYLQEKNLGKASQSFQDAYNITPHEIASSGIREALLGLGNQSLGSQNYTQALDYFQKILEVCPKDYDTLIGKTFAFNGLKQYKDSLDLCNELIKINKSDERVLYCKKVALSGRGCQYLNKNNYQNALDYFHKALTLESNDIKSLIGNGLALYGLKKFDDALESFNLVLKYESNNSHALEGRLNSLIGQGNALLHNKNYESALNKFKSASSINQHNPEVLKGIVNSHTGIGFNLQDEEHCQDALSHFDLALEIEPHKQEAISGKVLSLVGIANKELENKNYIQASKFYEQAEQLDHGNKDVSKGRSKIYVHQANQELTSGDHNKALILFDKALQYYPNNEDSSTGRFKALIVLGEEMLKSHNFDDALQSFNNALKIQKSNEAVDGKIKSLLGKADKLVESHNYQTALNLFNEVLSIEPQNLTAKEGRIRVLTILALSNLKGHNYTKSLEQFQTIHQEKPNELPILYGMASSLEGLNQFERALESYEHILKLNPYETNAEEGKFRVLLALGQKLFDKNELENALSYYQEALDINFNHKDALLGKALLLNSLGKFKEAREILDYYIKKYPDDQTAFKGRIVSLKGIAYWFLESNEYNSALEEFEEILKLDNSDDDALNGKSLSLIGLGNIHLRNKRFDEALQTFDSALVLKGDRAAALSGKASALVGIGNIQLKNHLFDKSLETFIQALECNPENPEAEEGKFQSLLGKGNALINKSDYEIALKIFNDCLTTQPNHPEVLKGKIKCLIGIGNQYLGKQDFNSSLKIFNEITEMDHENLEANSGKTKSLIGLGNFYLDKTSFHKSLTYYQDALKIEPHNKEAISGMVKSLIIRGNYQLKGELFEDALESFQQVIEIDEGNIEALDGKFNSLVGKAQQLIKYHDLNLALEHYNDALGIKYDAKVLKSKTLVLIDLEKYTEASSLIDELLIKFSDDDELLKAKSKILSVKGKKLLQKKSFQLALKEFEQSLNLDPENKDSCAGKILCFVGIGDELLEKGEYCKAIKYYECALLLEPENHEALSKKIEAYNLKATQYIESNKFKKAFKTFNIVLKRDSSNLTAIEGRKSVLTQCGITFLDMGEFLTSLRCFNLILQDFPLDKTILVHKQEALNHVGNQLLGEKKYTRALKVFNESLNISETSDAINGKLKALNCAGEQWAQKGFLEKARDCYQHILDLDPLNTRGIKGKIDMELLIGDKNIQNSDYEKAGYNFREVLERDENNIKALLGCLTIAAELNLYPQLLTTSKKILKIEPENSQAKKQELNALLHLARVYYTQQKYEDALKKIDELLSKDSKNFKALLCKGFTLKKLSDFEAAIKIFGECLEINHKNPDAVKGKLNSIISRGNLYLKDLKFNEALKDFETALVIDPSNNNAITGKVSSLIGIGKLYCKKGENQQAIDTYQMLLEIDPENLQAHLGIGAAYLKHGDFQESYRYFEKAYKFDSNNRKAIEGKLISLIKIGFTEIEKGEYNKALKSFDAALEMESDNQQSLDGKKTSLLCLAKQIFEEKDYSKALSLYIDVLKIDPKNYEALKGQIESLVAIGNELLNSDNYHDAYAKFEDALDLNKDYSAAKKGIVLSLTGIAQEYLEEKEISKALESYEEILNFEPDNPIAYTGKHNILIEKGYLALENKKYHDALKYFDEASYIRDTKFVRGKALSLYGLGKFKEAIIFFDEVIEENPDDDLLLKKIKSLYNLKSYDVALKLVDQLIKSDKNNINALILKARILFILGRKLMALTHINKAIDIDPNLVDALVFKGEIFSDQGEYEKALECFEKGLELDPENRDIIHKKMQVEFHLKPESKPDPEVPITPDSTSKPTKPKVKAKENFTQARSTRTTKKISQVHFGMLSPDDIRKMSVTRILIPDTYDENGYPIETGLMDPRLGVIDPGLRCRTCGSKGGDCQGHFGHITLARPVIHVGFADTIHKILRSTCSECGRVLLTETEKIDYQNQIKTRIENDESITGLVKDVYNTANRYNCPHCDNEQEYVNINKPVSIVEGNYKLTPGEVRERLERISEEDYIFLGINSDVARPEWMVLTVLPVPPVTVRPTVIEEKTGQRIEDDLTHKLVDILRINQRLKENMEAGAPDLITDDLWELLQYHVTTYFDNEAFGIPPARHRSGRPLKTLLQRLKGKDGRFQSKLYGNRVDFSACSVLTPDPNISINEVGVPEMIATEVTVPLYITKWNIEEVKKYVLNGPNQHPGANYVIRPDDRKIRVFDETKEAIIDKLEPGFVVERHLKDGDIVLINQQPSPHRMSMMAHEVKVFPQKTIGLNPAVYPSYRDNLDRDEVNIHVIQSIEARAEAKNLMGVQENIISPRHGVPIIGGVSDYISGAYLLTEKNSVFNEDQVFQMLKKSNLPLPSTRKKEWTGKEVFSLLLPDDLNIKFYAEICRHCEECLLEACKNDAYVQIVNGQLKSGVIDKAALGAFSGEILNYMLKEYGNKRTSQFLDSVTKLTICSIMKRGLTTSSADEEITQEAKKRIESLLNKAEEKVETLIEAYHDDDLEDLTGFSPRESLEMKTMQLLVEAREKAGEIAESCFGMDDHAVIMALSGARGSMLNLAQIAVCVGQQTTRNGRINKGYNKRSLPHFMEGELSAKACGFIRSSYKTGLDPREFFFHAINERESEVNSHFSLSNGGYMRRRLIYALHDLFVRSDGSVRDGKGMIIQNLYGEDGIDPAKTYYGEVVNIDSLIEKIRGIKNRDYSKSSIRRERRQINNIEFDHYFIDYYQTKERHGLYQNKFSKDILLFKNVNAYHYKKVADTFSEEIINIIKDNDLNFDVIMPIPSSTKGRISEGNARLAANLSERLGIKDGTGWLERIKTVPKSHIAGSRTIEEHLNSMYCKDFNDKNVLLFDDIYTHGNTAKSCILKINETHNTNITLITLAKTPTKR</sequence>
<feature type="repeat" description="TPR" evidence="14">
    <location>
        <begin position="1470"/>
        <end position="1503"/>
    </location>
</feature>
<comment type="subcellular location">
    <subcellularLocation>
        <location evidence="13">Cytoplasm</location>
    </subcellularLocation>
</comment>
<dbReference type="Pfam" id="PF04998">
    <property type="entry name" value="RNA_pol_Rpb1_5"/>
    <property type="match status" value="1"/>
</dbReference>
<feature type="repeat" description="TPR" evidence="14">
    <location>
        <begin position="714"/>
        <end position="747"/>
    </location>
</feature>
<dbReference type="InterPro" id="IPR006592">
    <property type="entry name" value="RNA_pol_N"/>
</dbReference>
<proteinExistence type="inferred from homology"/>
<evidence type="ECO:0000313" key="20">
    <source>
        <dbReference type="Proteomes" id="UP000232806"/>
    </source>
</evidence>
<keyword evidence="4 13" id="KW-0808">Transferase</keyword>
<comment type="function">
    <text evidence="15">DNA-dependent RNA polymerase catalyzes the transcription of DNA into RNA using the four ribonucleoside triphosphates as substrates.</text>
</comment>
<keyword evidence="7 13" id="KW-0862">Zinc</keyword>
<dbReference type="Pfam" id="PF00515">
    <property type="entry name" value="TPR_1"/>
    <property type="match status" value="1"/>
</dbReference>
<dbReference type="SMART" id="SM00663">
    <property type="entry name" value="RPOLA_N"/>
    <property type="match status" value="1"/>
</dbReference>
<reference evidence="19 20" key="1">
    <citation type="submission" date="2016-10" db="EMBL/GenBank/DDBJ databases">
        <title>Comparative genomics between deep and shallow subseafloor isolates.</title>
        <authorList>
            <person name="Ishii S."/>
            <person name="Miller J.R."/>
            <person name="Sutton G."/>
            <person name="Suzuki S."/>
            <person name="Methe B."/>
            <person name="Inagaki F."/>
            <person name="Imachi H."/>
        </authorList>
    </citation>
    <scope>NUCLEOTIDE SEQUENCE [LARGE SCALE GENOMIC DNA]</scope>
    <source>
        <strain evidence="19 20">MO-MB1</strain>
    </source>
</reference>
<dbReference type="SUPFAM" id="SSF53271">
    <property type="entry name" value="PRTase-like"/>
    <property type="match status" value="1"/>
</dbReference>
<evidence type="ECO:0000259" key="18">
    <source>
        <dbReference type="SMART" id="SM00663"/>
    </source>
</evidence>
<feature type="region of interest" description="Disordered" evidence="17">
    <location>
        <begin position="2163"/>
        <end position="2197"/>
    </location>
</feature>
<feature type="repeat" description="TPR" evidence="14">
    <location>
        <begin position="1191"/>
        <end position="1224"/>
    </location>
</feature>
<keyword evidence="9 13" id="KW-0238">DNA-binding</keyword>
<feature type="repeat" description="TPR" evidence="14">
    <location>
        <begin position="2114"/>
        <end position="2147"/>
    </location>
</feature>
<dbReference type="InterPro" id="IPR044893">
    <property type="entry name" value="RNA_pol_Rpb1_clamp_domain"/>
</dbReference>
<feature type="binding site" evidence="13">
    <location>
        <position position="2266"/>
    </location>
    <ligand>
        <name>Zn(2+)</name>
        <dbReference type="ChEBI" id="CHEBI:29105"/>
        <label>1</label>
    </ligand>
</feature>
<feature type="repeat" description="TPR" evidence="14">
    <location>
        <begin position="1388"/>
        <end position="1421"/>
    </location>
</feature>
<comment type="cofactor">
    <cofactor evidence="13">
        <name>Zn(2+)</name>
        <dbReference type="ChEBI" id="CHEBI:29105"/>
    </cofactor>
    <text evidence="13">Binds at least 2 Zn(2+) per subunit.</text>
</comment>
<gene>
    <name evidence="13" type="primary">rpo1N</name>
    <name evidence="13" type="synonym">rpoA1</name>
    <name evidence="19" type="ORF">BK007_10120</name>
</gene>
<feature type="repeat" description="TPR" evidence="14">
    <location>
        <begin position="1899"/>
        <end position="1932"/>
    </location>
</feature>
<dbReference type="PANTHER" id="PTHR19376:SF32">
    <property type="entry name" value="DNA-DIRECTED RNA POLYMERASE III SUBUNIT RPC1"/>
    <property type="match status" value="1"/>
</dbReference>
<dbReference type="InterPro" id="IPR007080">
    <property type="entry name" value="RNA_pol_Rpb1_1"/>
</dbReference>
<dbReference type="Pfam" id="PF13181">
    <property type="entry name" value="TPR_8"/>
    <property type="match status" value="1"/>
</dbReference>
<dbReference type="GO" id="GO:0008270">
    <property type="term" value="F:zinc ion binding"/>
    <property type="evidence" value="ECO:0007669"/>
    <property type="project" value="UniProtKB-UniRule"/>
</dbReference>
<dbReference type="InterPro" id="IPR038120">
    <property type="entry name" value="Rpb1_funnel_sf"/>
</dbReference>
<evidence type="ECO:0000256" key="15">
    <source>
        <dbReference type="RuleBase" id="RU004279"/>
    </source>
</evidence>
<dbReference type="FunFam" id="2.40.40.20:FF:000019">
    <property type="entry name" value="DNA-directed RNA polymerase II subunit RPB1"/>
    <property type="match status" value="1"/>
</dbReference>
<feature type="coiled-coil region" evidence="16">
    <location>
        <begin position="2836"/>
        <end position="2863"/>
    </location>
</feature>
<dbReference type="InterPro" id="IPR045867">
    <property type="entry name" value="DNA-dir_RpoC_beta_prime"/>
</dbReference>
<dbReference type="Pfam" id="PF04983">
    <property type="entry name" value="RNA_pol_Rpb1_3"/>
    <property type="match status" value="1"/>
</dbReference>
<comment type="caution">
    <text evidence="13">Lacks conserved residue(s) required for the propagation of feature annotation.</text>
</comment>
<dbReference type="InterPro" id="IPR000722">
    <property type="entry name" value="RNA_pol_asu"/>
</dbReference>
<dbReference type="Gene3D" id="1.10.274.100">
    <property type="entry name" value="RNA polymerase Rpb1, domain 3"/>
    <property type="match status" value="1"/>
</dbReference>
<protein>
    <recommendedName>
        <fullName evidence="13">DNA-directed RNA polymerase subunit Rpo1N</fullName>
        <ecNumber evidence="13">2.7.7.6</ecNumber>
    </recommendedName>
    <alternativeName>
        <fullName evidence="13">DNA-directed RNA polymerase subunit A'</fullName>
    </alternativeName>
</protein>
<keyword evidence="3 13" id="KW-0963">Cytoplasm</keyword>
<evidence type="ECO:0000256" key="17">
    <source>
        <dbReference type="SAM" id="MobiDB-lite"/>
    </source>
</evidence>
<evidence type="ECO:0000256" key="13">
    <source>
        <dbReference type="HAMAP-Rule" id="MF_00863"/>
    </source>
</evidence>